<dbReference type="InterPro" id="IPR011006">
    <property type="entry name" value="CheY-like_superfamily"/>
</dbReference>
<evidence type="ECO:0000256" key="2">
    <source>
        <dbReference type="PROSITE-ProRule" id="PRU00169"/>
    </source>
</evidence>
<feature type="modified residue" description="4-aspartylphosphate" evidence="2">
    <location>
        <position position="57"/>
    </location>
</feature>
<dbReference type="PROSITE" id="PS50930">
    <property type="entry name" value="HTH_LYTTR"/>
    <property type="match status" value="1"/>
</dbReference>
<dbReference type="InterPro" id="IPR046947">
    <property type="entry name" value="LytR-like"/>
</dbReference>
<dbReference type="GO" id="GO:0000156">
    <property type="term" value="F:phosphorelay response regulator activity"/>
    <property type="evidence" value="ECO:0007669"/>
    <property type="project" value="InterPro"/>
</dbReference>
<dbReference type="PROSITE" id="PS50110">
    <property type="entry name" value="RESPONSE_REGULATORY"/>
    <property type="match status" value="1"/>
</dbReference>
<evidence type="ECO:0000259" key="3">
    <source>
        <dbReference type="PROSITE" id="PS50110"/>
    </source>
</evidence>
<dbReference type="SUPFAM" id="SSF52172">
    <property type="entry name" value="CheY-like"/>
    <property type="match status" value="1"/>
</dbReference>
<evidence type="ECO:0000313" key="6">
    <source>
        <dbReference type="Proteomes" id="UP000287908"/>
    </source>
</evidence>
<evidence type="ECO:0000313" key="5">
    <source>
        <dbReference type="EMBL" id="RUO77547.1"/>
    </source>
</evidence>
<dbReference type="Gene3D" id="2.40.50.1020">
    <property type="entry name" value="LytTr DNA-binding domain"/>
    <property type="match status" value="1"/>
</dbReference>
<dbReference type="GO" id="GO:0003677">
    <property type="term" value="F:DNA binding"/>
    <property type="evidence" value="ECO:0007669"/>
    <property type="project" value="UniProtKB-KW"/>
</dbReference>
<organism evidence="5 6">
    <name type="scientific">Idiomarina seosinensis</name>
    <dbReference type="NCBI Taxonomy" id="281739"/>
    <lineage>
        <taxon>Bacteria</taxon>
        <taxon>Pseudomonadati</taxon>
        <taxon>Pseudomonadota</taxon>
        <taxon>Gammaproteobacteria</taxon>
        <taxon>Alteromonadales</taxon>
        <taxon>Idiomarinaceae</taxon>
        <taxon>Idiomarina</taxon>
    </lineage>
</organism>
<dbReference type="Pfam" id="PF00072">
    <property type="entry name" value="Response_reg"/>
    <property type="match status" value="1"/>
</dbReference>
<reference evidence="5 6" key="1">
    <citation type="journal article" date="2011" name="Front. Microbiol.">
        <title>Genomic signatures of strain selection and enhancement in Bacillus atrophaeus var. globigii, a historical biowarfare simulant.</title>
        <authorList>
            <person name="Gibbons H.S."/>
            <person name="Broomall S.M."/>
            <person name="McNew L.A."/>
            <person name="Daligault H."/>
            <person name="Chapman C."/>
            <person name="Bruce D."/>
            <person name="Karavis M."/>
            <person name="Krepps M."/>
            <person name="McGregor P.A."/>
            <person name="Hong C."/>
            <person name="Park K.H."/>
            <person name="Akmal A."/>
            <person name="Feldman A."/>
            <person name="Lin J.S."/>
            <person name="Chang W.E."/>
            <person name="Higgs B.W."/>
            <person name="Demirev P."/>
            <person name="Lindquist J."/>
            <person name="Liem A."/>
            <person name="Fochler E."/>
            <person name="Read T.D."/>
            <person name="Tapia R."/>
            <person name="Johnson S."/>
            <person name="Bishop-Lilly K.A."/>
            <person name="Detter C."/>
            <person name="Han C."/>
            <person name="Sozhamannan S."/>
            <person name="Rosenzweig C.N."/>
            <person name="Skowronski E.W."/>
        </authorList>
    </citation>
    <scope>NUCLEOTIDE SEQUENCE [LARGE SCALE GENOMIC DNA]</scope>
    <source>
        <strain evidence="5 6">CL-SP19</strain>
    </source>
</reference>
<sequence length="275" mass="31249">MKQSLSAYIVDDESLARKGLALRLEPFSDVELVGESGNSREALEQIIVKKPDVVFVDIQMPGLNGFELLRELQQRMSQLPAIVFVTAYDQYAIRAFEVRALDYLLKPVDETRLKETLERVQQELQPSSYDQTQQKLVSLVSEVTGHDGDAILEKLAAGASVSELNRYPEHIAIKDSGEITRVPVNNIEWVDAAGDYMCIHAAGETFILRRTMKDLEQELNPNRFQRVHRSAIVNVDQVEKLCTRHNGEYHLILKNGQKLKVSRSYKDQIKQLILS</sequence>
<accession>A0A432ZHP8</accession>
<dbReference type="InterPro" id="IPR001789">
    <property type="entry name" value="Sig_transdc_resp-reg_receiver"/>
</dbReference>
<dbReference type="InterPro" id="IPR007492">
    <property type="entry name" value="LytTR_DNA-bd_dom"/>
</dbReference>
<protein>
    <submittedName>
        <fullName evidence="5">DNA-binding response regulator</fullName>
    </submittedName>
</protein>
<dbReference type="EMBL" id="PIQF01000001">
    <property type="protein sequence ID" value="RUO77547.1"/>
    <property type="molecule type" value="Genomic_DNA"/>
</dbReference>
<dbReference type="PANTHER" id="PTHR37299">
    <property type="entry name" value="TRANSCRIPTIONAL REGULATOR-RELATED"/>
    <property type="match status" value="1"/>
</dbReference>
<keyword evidence="5" id="KW-0238">DNA-binding</keyword>
<dbReference type="AlphaFoldDB" id="A0A432ZHP8"/>
<feature type="domain" description="HTH LytTR-type" evidence="4">
    <location>
        <begin position="171"/>
        <end position="275"/>
    </location>
</feature>
<proteinExistence type="predicted"/>
<dbReference type="Gene3D" id="3.40.50.2300">
    <property type="match status" value="1"/>
</dbReference>
<feature type="domain" description="Response regulatory" evidence="3">
    <location>
        <begin position="6"/>
        <end position="121"/>
    </location>
</feature>
<dbReference type="RefSeq" id="WP_126783817.1">
    <property type="nucleotide sequence ID" value="NZ_PIQF01000001.1"/>
</dbReference>
<dbReference type="SMART" id="SM00448">
    <property type="entry name" value="REC"/>
    <property type="match status" value="1"/>
</dbReference>
<dbReference type="Pfam" id="PF04397">
    <property type="entry name" value="LytTR"/>
    <property type="match status" value="1"/>
</dbReference>
<keyword evidence="1" id="KW-0902">Two-component regulatory system</keyword>
<dbReference type="SMART" id="SM00850">
    <property type="entry name" value="LytTR"/>
    <property type="match status" value="1"/>
</dbReference>
<dbReference type="Proteomes" id="UP000287908">
    <property type="component" value="Unassembled WGS sequence"/>
</dbReference>
<dbReference type="PANTHER" id="PTHR37299:SF1">
    <property type="entry name" value="STAGE 0 SPORULATION PROTEIN A HOMOLOG"/>
    <property type="match status" value="1"/>
</dbReference>
<name>A0A432ZHP8_9GAMM</name>
<dbReference type="OrthoDB" id="236568at2"/>
<comment type="caution">
    <text evidence="5">The sequence shown here is derived from an EMBL/GenBank/DDBJ whole genome shotgun (WGS) entry which is preliminary data.</text>
</comment>
<gene>
    <name evidence="5" type="ORF">CWI81_03450</name>
</gene>
<evidence type="ECO:0000256" key="1">
    <source>
        <dbReference type="ARBA" id="ARBA00023012"/>
    </source>
</evidence>
<evidence type="ECO:0000259" key="4">
    <source>
        <dbReference type="PROSITE" id="PS50930"/>
    </source>
</evidence>
<keyword evidence="2" id="KW-0597">Phosphoprotein</keyword>
<keyword evidence="6" id="KW-1185">Reference proteome</keyword>